<dbReference type="SMART" id="SM01120">
    <property type="entry name" value="Dak2"/>
    <property type="match status" value="1"/>
</dbReference>
<keyword evidence="9" id="KW-1185">Reference proteome</keyword>
<dbReference type="InterPro" id="IPR050861">
    <property type="entry name" value="Dihydroxyacetone_Kinase"/>
</dbReference>
<accession>A0ABT5SZD5</accession>
<dbReference type="InterPro" id="IPR004007">
    <property type="entry name" value="DhaL_dom"/>
</dbReference>
<dbReference type="EMBL" id="JAQZAO010000011">
    <property type="protein sequence ID" value="MDD7968228.1"/>
    <property type="molecule type" value="Genomic_DNA"/>
</dbReference>
<keyword evidence="3 8" id="KW-0418">Kinase</keyword>
<dbReference type="InterPro" id="IPR004006">
    <property type="entry name" value="DhaK_dom"/>
</dbReference>
<dbReference type="PANTHER" id="PTHR28629:SF4">
    <property type="entry name" value="TRIOKINASE_FMN CYCLASE"/>
    <property type="match status" value="1"/>
</dbReference>
<protein>
    <submittedName>
        <fullName evidence="8">Dihydroxyacetone kinase family protein</fullName>
    </submittedName>
</protein>
<evidence type="ECO:0000256" key="1">
    <source>
        <dbReference type="ARBA" id="ARBA00022679"/>
    </source>
</evidence>
<dbReference type="PROSITE" id="PS51480">
    <property type="entry name" value="DHAL"/>
    <property type="match status" value="1"/>
</dbReference>
<keyword evidence="2" id="KW-0547">Nucleotide-binding</keyword>
<dbReference type="Gene3D" id="3.30.1180.20">
    <property type="entry name" value="Dihydroxyacetone kinase, domain 2"/>
    <property type="match status" value="1"/>
</dbReference>
<sequence length="546" mass="54699">MKKLINAPENAVPEALTGVARVTEGAALVEGHRVLVRGDRTRGRVAVVSGGGSGHEPAFAGYVGPGHLDGAVCGEVFASPGVDAVLAAIRAVDDPTLLVVMNYTGDRLNFGLAAQLARAEGRECAMITVADDVALDADDDVTAGRRGLAGTVLVTKVAGAAAAAGRSLDEVTEAARAAAAAVGTMGLALTPATVPGGEAGFSLGDEEIEIGLGIHGEPGVRRESLRPADDLVDELVETVCADRGIGAGDRVVVLVNGTGATPPMELSIVLRRAVEGLGERGVTVERGWSGTFLSSIDMGGVSVALLPVDDDRLALIDAPARSAGWPSGSGVLSGPASEPVPSVEVPGEATPTSGDGTGRLRATAEAVGRAVRDAEGHLTELDAATGDGDLGTSLSRGATAVLDDLDTTDLDDPVATLRMVAAAVRRAIGGTSGPLLATALLHAAEHLESDGSPDEALRAAADGIADLGGARRGDRTLLDALYPAADALASSGSMADAADAAAEGAEATATMTPRRGRSSYLGERAHGHRDAGAEAVVIVLRALADA</sequence>
<feature type="region of interest" description="Disordered" evidence="5">
    <location>
        <begin position="324"/>
        <end position="359"/>
    </location>
</feature>
<dbReference type="SUPFAM" id="SSF82549">
    <property type="entry name" value="DAK1/DegV-like"/>
    <property type="match status" value="1"/>
</dbReference>
<comment type="caution">
    <text evidence="8">The sequence shown here is derived from an EMBL/GenBank/DDBJ whole genome shotgun (WGS) entry which is preliminary data.</text>
</comment>
<dbReference type="PROSITE" id="PS51481">
    <property type="entry name" value="DHAK"/>
    <property type="match status" value="1"/>
</dbReference>
<feature type="region of interest" description="Disordered" evidence="5">
    <location>
        <begin position="505"/>
        <end position="526"/>
    </location>
</feature>
<feature type="domain" description="DhaK" evidence="7">
    <location>
        <begin position="7"/>
        <end position="325"/>
    </location>
</feature>
<dbReference type="RefSeq" id="WP_274202757.1">
    <property type="nucleotide sequence ID" value="NZ_JAQZAO010000011.1"/>
</dbReference>
<evidence type="ECO:0000256" key="4">
    <source>
        <dbReference type="ARBA" id="ARBA00022840"/>
    </source>
</evidence>
<dbReference type="Gene3D" id="3.40.50.10440">
    <property type="entry name" value="Dihydroxyacetone kinase, domain 1"/>
    <property type="match status" value="1"/>
</dbReference>
<dbReference type="Pfam" id="PF02734">
    <property type="entry name" value="Dak2"/>
    <property type="match status" value="1"/>
</dbReference>
<evidence type="ECO:0000259" key="6">
    <source>
        <dbReference type="PROSITE" id="PS51480"/>
    </source>
</evidence>
<name>A0ABT5SZD5_9PSEU</name>
<gene>
    <name evidence="8" type="ORF">PGB27_23025</name>
</gene>
<dbReference type="Gene3D" id="1.25.40.340">
    <property type="match status" value="1"/>
</dbReference>
<evidence type="ECO:0000256" key="3">
    <source>
        <dbReference type="ARBA" id="ARBA00022777"/>
    </source>
</evidence>
<dbReference type="Pfam" id="PF02733">
    <property type="entry name" value="Dak1"/>
    <property type="match status" value="1"/>
</dbReference>
<reference evidence="8 9" key="1">
    <citation type="submission" date="2023-02" db="EMBL/GenBank/DDBJ databases">
        <title>Genome sequencing required for Actinomycetospora new species description.</title>
        <authorList>
            <person name="Saimee Y."/>
            <person name="Duangmal K."/>
        </authorList>
    </citation>
    <scope>NUCLEOTIDE SEQUENCE [LARGE SCALE GENOMIC DNA]</scope>
    <source>
        <strain evidence="8 9">DW7H6</strain>
    </source>
</reference>
<evidence type="ECO:0000256" key="2">
    <source>
        <dbReference type="ARBA" id="ARBA00022741"/>
    </source>
</evidence>
<feature type="domain" description="DhaL" evidence="6">
    <location>
        <begin position="358"/>
        <end position="545"/>
    </location>
</feature>
<dbReference type="NCBIfam" id="NF011049">
    <property type="entry name" value="PRK14479.1"/>
    <property type="match status" value="1"/>
</dbReference>
<dbReference type="Proteomes" id="UP001300763">
    <property type="component" value="Unassembled WGS sequence"/>
</dbReference>
<evidence type="ECO:0000313" key="8">
    <source>
        <dbReference type="EMBL" id="MDD7968228.1"/>
    </source>
</evidence>
<evidence type="ECO:0000313" key="9">
    <source>
        <dbReference type="Proteomes" id="UP001300763"/>
    </source>
</evidence>
<organism evidence="8 9">
    <name type="scientific">Actinomycetospora lemnae</name>
    <dbReference type="NCBI Taxonomy" id="3019891"/>
    <lineage>
        <taxon>Bacteria</taxon>
        <taxon>Bacillati</taxon>
        <taxon>Actinomycetota</taxon>
        <taxon>Actinomycetes</taxon>
        <taxon>Pseudonocardiales</taxon>
        <taxon>Pseudonocardiaceae</taxon>
        <taxon>Actinomycetospora</taxon>
    </lineage>
</organism>
<keyword evidence="4" id="KW-0067">ATP-binding</keyword>
<dbReference type="SUPFAM" id="SSF101473">
    <property type="entry name" value="DhaL-like"/>
    <property type="match status" value="1"/>
</dbReference>
<dbReference type="InterPro" id="IPR036117">
    <property type="entry name" value="DhaL_dom_sf"/>
</dbReference>
<feature type="compositionally biased region" description="Low complexity" evidence="5">
    <location>
        <begin position="333"/>
        <end position="349"/>
    </location>
</feature>
<keyword evidence="1" id="KW-0808">Transferase</keyword>
<evidence type="ECO:0000259" key="7">
    <source>
        <dbReference type="PROSITE" id="PS51481"/>
    </source>
</evidence>
<evidence type="ECO:0000256" key="5">
    <source>
        <dbReference type="SAM" id="MobiDB-lite"/>
    </source>
</evidence>
<proteinExistence type="predicted"/>
<dbReference type="PANTHER" id="PTHR28629">
    <property type="entry name" value="TRIOKINASE/FMN CYCLASE"/>
    <property type="match status" value="1"/>
</dbReference>
<dbReference type="GO" id="GO:0016301">
    <property type="term" value="F:kinase activity"/>
    <property type="evidence" value="ECO:0007669"/>
    <property type="project" value="UniProtKB-KW"/>
</dbReference>